<evidence type="ECO:0000256" key="1">
    <source>
        <dbReference type="ARBA" id="ARBA00004651"/>
    </source>
</evidence>
<reference evidence="8" key="1">
    <citation type="submission" date="2023-07" db="EMBL/GenBank/DDBJ databases">
        <title>Conexibacter stalactiti sp. nov., isolated from stalactites in a lava cave and emended description of the genus Conexibacter.</title>
        <authorList>
            <person name="Lee S.D."/>
        </authorList>
    </citation>
    <scope>NUCLEOTIDE SEQUENCE [LARGE SCALE GENOMIC DNA]</scope>
    <source>
        <strain evidence="8">KCTC 39840</strain>
    </source>
</reference>
<feature type="transmembrane region" description="Helical" evidence="6">
    <location>
        <begin position="379"/>
        <end position="400"/>
    </location>
</feature>
<feature type="transmembrane region" description="Helical" evidence="6">
    <location>
        <begin position="308"/>
        <end position="330"/>
    </location>
</feature>
<dbReference type="RefSeq" id="WP_318598735.1">
    <property type="nucleotide sequence ID" value="NZ_JAWSTH010000053.1"/>
</dbReference>
<organism evidence="7 8">
    <name type="scientific">Conexibacter stalactiti</name>
    <dbReference type="NCBI Taxonomy" id="1940611"/>
    <lineage>
        <taxon>Bacteria</taxon>
        <taxon>Bacillati</taxon>
        <taxon>Actinomycetota</taxon>
        <taxon>Thermoleophilia</taxon>
        <taxon>Solirubrobacterales</taxon>
        <taxon>Conexibacteraceae</taxon>
        <taxon>Conexibacter</taxon>
    </lineage>
</organism>
<feature type="transmembrane region" description="Helical" evidence="6">
    <location>
        <begin position="100"/>
        <end position="125"/>
    </location>
</feature>
<feature type="transmembrane region" description="Helical" evidence="6">
    <location>
        <begin position="272"/>
        <end position="296"/>
    </location>
</feature>
<evidence type="ECO:0000256" key="6">
    <source>
        <dbReference type="SAM" id="Phobius"/>
    </source>
</evidence>
<sequence length="500" mass="53179">MIGQLRALPRRLLHGGAAGEAGAAGGQRIASNVVIQLIARGISMPISVITVSLAARTLDPDGFGVWSAVGAYVGIFAALTDLGFTTVAMQKMSAEPEREAEWLGALAGARGMLSLIAAIICAASIPIFLDNHRDGHLVGWILCFTIFSTGANALMAVFQSRLRSGLALSFSVLQSFIWLGVCLAFYLTGATVVAFAIAYVVVLAIISGLQIWTTRRYAHIAWREGRKLWGQLSRTAIPLGIASVLITVYYQIDAVLLLQISGPDEAGIYGAAYRFLTPLMFLPAALMSSFFPVLSAVHRSDPARVRRLVQICADYMAVISLPILAVTVALSDEIVELLYGPEFARTAGLLPILMIAFVSICYGTMAGFLAPLLNLHWRLALYSGIGALANVGLNLLLIPAHGAYGSAWATVSTEWLTMVLMLGTALLALRLPIVPWRIARVVAVTAVMVGAMELTAFLGLFPAGLIGLLVYVGGLFALRVVKLDELRSLRGSAPADDAVA</sequence>
<feature type="transmembrane region" description="Helical" evidence="6">
    <location>
        <begin position="464"/>
        <end position="481"/>
    </location>
</feature>
<proteinExistence type="predicted"/>
<feature type="transmembrane region" description="Helical" evidence="6">
    <location>
        <begin position="64"/>
        <end position="88"/>
    </location>
</feature>
<evidence type="ECO:0000256" key="3">
    <source>
        <dbReference type="ARBA" id="ARBA00022692"/>
    </source>
</evidence>
<evidence type="ECO:0000256" key="2">
    <source>
        <dbReference type="ARBA" id="ARBA00022475"/>
    </source>
</evidence>
<feature type="transmembrane region" description="Helical" evidence="6">
    <location>
        <begin position="406"/>
        <end position="429"/>
    </location>
</feature>
<comment type="subcellular location">
    <subcellularLocation>
        <location evidence="1">Cell membrane</location>
        <topology evidence="1">Multi-pass membrane protein</topology>
    </subcellularLocation>
</comment>
<name>A0ABU4HSQ5_9ACTN</name>
<evidence type="ECO:0000313" key="7">
    <source>
        <dbReference type="EMBL" id="MDW5596352.1"/>
    </source>
</evidence>
<dbReference type="InterPro" id="IPR050833">
    <property type="entry name" value="Poly_Biosynth_Transport"/>
</dbReference>
<evidence type="ECO:0000256" key="5">
    <source>
        <dbReference type="ARBA" id="ARBA00023136"/>
    </source>
</evidence>
<keyword evidence="4 6" id="KW-1133">Transmembrane helix</keyword>
<gene>
    <name evidence="7" type="ORF">R7226_18545</name>
</gene>
<dbReference type="CDD" id="cd13128">
    <property type="entry name" value="MATE_Wzx_like"/>
    <property type="match status" value="1"/>
</dbReference>
<dbReference type="Pfam" id="PF01943">
    <property type="entry name" value="Polysacc_synt"/>
    <property type="match status" value="1"/>
</dbReference>
<dbReference type="PANTHER" id="PTHR30250">
    <property type="entry name" value="PST FAMILY PREDICTED COLANIC ACID TRANSPORTER"/>
    <property type="match status" value="1"/>
</dbReference>
<feature type="transmembrane region" description="Helical" evidence="6">
    <location>
        <begin position="137"/>
        <end position="158"/>
    </location>
</feature>
<dbReference type="PANTHER" id="PTHR30250:SF11">
    <property type="entry name" value="O-ANTIGEN TRANSPORTER-RELATED"/>
    <property type="match status" value="1"/>
</dbReference>
<dbReference type="InterPro" id="IPR002797">
    <property type="entry name" value="Polysacc_synth"/>
</dbReference>
<feature type="transmembrane region" description="Helical" evidence="6">
    <location>
        <begin position="165"/>
        <end position="186"/>
    </location>
</feature>
<evidence type="ECO:0000313" key="8">
    <source>
        <dbReference type="Proteomes" id="UP001284601"/>
    </source>
</evidence>
<keyword evidence="2" id="KW-1003">Cell membrane</keyword>
<evidence type="ECO:0000256" key="4">
    <source>
        <dbReference type="ARBA" id="ARBA00022989"/>
    </source>
</evidence>
<dbReference type="Proteomes" id="UP001284601">
    <property type="component" value="Unassembled WGS sequence"/>
</dbReference>
<feature type="transmembrane region" description="Helical" evidence="6">
    <location>
        <begin position="232"/>
        <end position="252"/>
    </location>
</feature>
<protein>
    <submittedName>
        <fullName evidence="7">Flippase</fullName>
    </submittedName>
</protein>
<reference evidence="7 8" key="2">
    <citation type="submission" date="2023-10" db="EMBL/GenBank/DDBJ databases">
        <authorList>
            <person name="Han X.F."/>
        </authorList>
    </citation>
    <scope>NUCLEOTIDE SEQUENCE [LARGE SCALE GENOMIC DNA]</scope>
    <source>
        <strain evidence="7 8">KCTC 39840</strain>
    </source>
</reference>
<keyword evidence="5 6" id="KW-0472">Membrane</keyword>
<feature type="transmembrane region" description="Helical" evidence="6">
    <location>
        <begin position="37"/>
        <end position="58"/>
    </location>
</feature>
<accession>A0ABU4HSQ5</accession>
<keyword evidence="3 6" id="KW-0812">Transmembrane</keyword>
<feature type="transmembrane region" description="Helical" evidence="6">
    <location>
        <begin position="192"/>
        <end position="212"/>
    </location>
</feature>
<keyword evidence="8" id="KW-1185">Reference proteome</keyword>
<dbReference type="EMBL" id="JAWSTH010000053">
    <property type="protein sequence ID" value="MDW5596352.1"/>
    <property type="molecule type" value="Genomic_DNA"/>
</dbReference>
<feature type="transmembrane region" description="Helical" evidence="6">
    <location>
        <begin position="350"/>
        <end position="372"/>
    </location>
</feature>
<comment type="caution">
    <text evidence="7">The sequence shown here is derived from an EMBL/GenBank/DDBJ whole genome shotgun (WGS) entry which is preliminary data.</text>
</comment>